<keyword evidence="2" id="KW-1185">Reference proteome</keyword>
<gene>
    <name evidence="1" type="ORF">NM688_g97</name>
</gene>
<protein>
    <submittedName>
        <fullName evidence="1">Uncharacterized protein</fullName>
    </submittedName>
</protein>
<evidence type="ECO:0000313" key="2">
    <source>
        <dbReference type="Proteomes" id="UP001148662"/>
    </source>
</evidence>
<evidence type="ECO:0000313" key="1">
    <source>
        <dbReference type="EMBL" id="KAJ3559834.1"/>
    </source>
</evidence>
<name>A0ACC1TFI6_9APHY</name>
<dbReference type="EMBL" id="JANHOG010000007">
    <property type="protein sequence ID" value="KAJ3559834.1"/>
    <property type="molecule type" value="Genomic_DNA"/>
</dbReference>
<sequence length="220" mass="24496">MTLTRAQFDAACKAFIQKIDHKALDNGSDTVLRRFPTGWSWREHNSYPGLGYLSRSVTLPAQCPVEESDDVHEIQDVAVESMDEAALSVSVSATPVTCQQYVVYSATFQVPAFYFSVHRSDGVGLSLEEIMSTPLFRPHVFPDTQTSHGVDVPGSAFALLSQGDHPTLDVPCWYLHPCHTAEVIDEILEEVKVNPSESSERYLEAWFMVVGNMINWNQSA</sequence>
<comment type="caution">
    <text evidence="1">The sequence shown here is derived from an EMBL/GenBank/DDBJ whole genome shotgun (WGS) entry which is preliminary data.</text>
</comment>
<accession>A0ACC1TFI6</accession>
<reference evidence="1" key="1">
    <citation type="submission" date="2022-07" db="EMBL/GenBank/DDBJ databases">
        <title>Genome Sequence of Phlebia brevispora.</title>
        <authorList>
            <person name="Buettner E."/>
        </authorList>
    </citation>
    <scope>NUCLEOTIDE SEQUENCE</scope>
    <source>
        <strain evidence="1">MPL23</strain>
    </source>
</reference>
<organism evidence="1 2">
    <name type="scientific">Phlebia brevispora</name>
    <dbReference type="NCBI Taxonomy" id="194682"/>
    <lineage>
        <taxon>Eukaryota</taxon>
        <taxon>Fungi</taxon>
        <taxon>Dikarya</taxon>
        <taxon>Basidiomycota</taxon>
        <taxon>Agaricomycotina</taxon>
        <taxon>Agaricomycetes</taxon>
        <taxon>Polyporales</taxon>
        <taxon>Meruliaceae</taxon>
        <taxon>Phlebia</taxon>
    </lineage>
</organism>
<proteinExistence type="predicted"/>
<dbReference type="Proteomes" id="UP001148662">
    <property type="component" value="Unassembled WGS sequence"/>
</dbReference>